<evidence type="ECO:0000256" key="6">
    <source>
        <dbReference type="ARBA" id="ARBA00005159"/>
    </source>
</evidence>
<evidence type="ECO:0000256" key="13">
    <source>
        <dbReference type="ARBA" id="ARBA00023134"/>
    </source>
</evidence>
<keyword evidence="15" id="KW-0548">Nucleotidyltransferase</keyword>
<dbReference type="Gene3D" id="3.40.50.300">
    <property type="entry name" value="P-loop containing nucleotide triphosphate hydrolases"/>
    <property type="match status" value="1"/>
</dbReference>
<keyword evidence="16" id="KW-1185">Reference proteome</keyword>
<dbReference type="GO" id="GO:0016779">
    <property type="term" value="F:nucleotidyltransferase activity"/>
    <property type="evidence" value="ECO:0007669"/>
    <property type="project" value="UniProtKB-KW"/>
</dbReference>
<evidence type="ECO:0000256" key="3">
    <source>
        <dbReference type="ARBA" id="ARBA00001522"/>
    </source>
</evidence>
<dbReference type="RefSeq" id="WP_259547250.1">
    <property type="nucleotide sequence ID" value="NZ_BAABHW010000001.1"/>
</dbReference>
<evidence type="ECO:0000256" key="2">
    <source>
        <dbReference type="ARBA" id="ARBA00000711"/>
    </source>
</evidence>
<keyword evidence="11 14" id="KW-0418">Kinase</keyword>
<comment type="catalytic activity">
    <reaction evidence="3">
        <text>adenosylcob(III)inamide + GTP = adenosylcob(III)inamide phosphate + GDP + H(+)</text>
        <dbReference type="Rhea" id="RHEA:15765"/>
        <dbReference type="ChEBI" id="CHEBI:2480"/>
        <dbReference type="ChEBI" id="CHEBI:15378"/>
        <dbReference type="ChEBI" id="CHEBI:37565"/>
        <dbReference type="ChEBI" id="CHEBI:58189"/>
        <dbReference type="ChEBI" id="CHEBI:58502"/>
        <dbReference type="EC" id="2.7.1.156"/>
    </reaction>
</comment>
<evidence type="ECO:0000256" key="9">
    <source>
        <dbReference type="ARBA" id="ARBA00022679"/>
    </source>
</evidence>
<evidence type="ECO:0000256" key="14">
    <source>
        <dbReference type="PIRNR" id="PIRNR006135"/>
    </source>
</evidence>
<comment type="pathway">
    <text evidence="6 14">Cofactor biosynthesis; adenosylcobalamin biosynthesis; adenosylcobalamin from cob(II)yrinate a,c-diamide: step 5/7.</text>
</comment>
<evidence type="ECO:0000256" key="8">
    <source>
        <dbReference type="ARBA" id="ARBA00022573"/>
    </source>
</evidence>
<evidence type="ECO:0000313" key="15">
    <source>
        <dbReference type="EMBL" id="GAA5064627.1"/>
    </source>
</evidence>
<evidence type="ECO:0000256" key="5">
    <source>
        <dbReference type="ARBA" id="ARBA00004692"/>
    </source>
</evidence>
<protein>
    <recommendedName>
        <fullName evidence="14">Bifunctional adenosylcobalamin biosynthesis protein</fullName>
        <ecNumber evidence="14">2.7.1.156</ecNumber>
        <ecNumber evidence="14">2.7.7.62</ecNumber>
    </recommendedName>
</protein>
<keyword evidence="8 14" id="KW-0169">Cobalamin biosynthesis</keyword>
<name>A0ABP9KU92_9RHOB</name>
<evidence type="ECO:0000256" key="7">
    <source>
        <dbReference type="ARBA" id="ARBA00007490"/>
    </source>
</evidence>
<dbReference type="EC" id="2.7.7.62" evidence="14"/>
<accession>A0ABP9KU92</accession>
<evidence type="ECO:0000256" key="10">
    <source>
        <dbReference type="ARBA" id="ARBA00022741"/>
    </source>
</evidence>
<evidence type="ECO:0000256" key="11">
    <source>
        <dbReference type="ARBA" id="ARBA00022777"/>
    </source>
</evidence>
<keyword evidence="13 14" id="KW-0342">GTP-binding</keyword>
<comment type="function">
    <text evidence="4 14">Catalyzes ATP-dependent phosphorylation of adenosylcobinamide and addition of GMP to adenosylcobinamide phosphate.</text>
</comment>
<dbReference type="EMBL" id="BAABHW010000001">
    <property type="protein sequence ID" value="GAA5064627.1"/>
    <property type="molecule type" value="Genomic_DNA"/>
</dbReference>
<comment type="catalytic activity">
    <reaction evidence="1 14">
        <text>adenosylcob(III)inamide + ATP = adenosylcob(III)inamide phosphate + ADP + H(+)</text>
        <dbReference type="Rhea" id="RHEA:15769"/>
        <dbReference type="ChEBI" id="CHEBI:2480"/>
        <dbReference type="ChEBI" id="CHEBI:15378"/>
        <dbReference type="ChEBI" id="CHEBI:30616"/>
        <dbReference type="ChEBI" id="CHEBI:58502"/>
        <dbReference type="ChEBI" id="CHEBI:456216"/>
        <dbReference type="EC" id="2.7.1.156"/>
    </reaction>
</comment>
<keyword evidence="10 14" id="KW-0547">Nucleotide-binding</keyword>
<comment type="similarity">
    <text evidence="7 14">Belongs to the CobU/CobP family.</text>
</comment>
<dbReference type="SUPFAM" id="SSF52540">
    <property type="entry name" value="P-loop containing nucleoside triphosphate hydrolases"/>
    <property type="match status" value="1"/>
</dbReference>
<dbReference type="InterPro" id="IPR003203">
    <property type="entry name" value="CobU/CobP"/>
</dbReference>
<proteinExistence type="inferred from homology"/>
<dbReference type="PANTHER" id="PTHR34848:SF1">
    <property type="entry name" value="BIFUNCTIONAL ADENOSYLCOBALAMIN BIOSYNTHESIS PROTEIN COBU"/>
    <property type="match status" value="1"/>
</dbReference>
<organism evidence="15 16">
    <name type="scientific">[Roseibacterium] beibuensis</name>
    <dbReference type="NCBI Taxonomy" id="1193142"/>
    <lineage>
        <taxon>Bacteria</taxon>
        <taxon>Pseudomonadati</taxon>
        <taxon>Pseudomonadota</taxon>
        <taxon>Alphaproteobacteria</taxon>
        <taxon>Rhodobacterales</taxon>
        <taxon>Roseobacteraceae</taxon>
        <taxon>Roseicyclus</taxon>
    </lineage>
</organism>
<dbReference type="EC" id="2.7.1.156" evidence="14"/>
<keyword evidence="12 14" id="KW-0067">ATP-binding</keyword>
<dbReference type="InterPro" id="IPR027417">
    <property type="entry name" value="P-loop_NTPase"/>
</dbReference>
<evidence type="ECO:0000256" key="12">
    <source>
        <dbReference type="ARBA" id="ARBA00022840"/>
    </source>
</evidence>
<dbReference type="PANTHER" id="PTHR34848">
    <property type="match status" value="1"/>
</dbReference>
<sequence length="185" mass="19758">MQLPPITLAIGGAASGKSAFAERLVRRSGLAKVYFATAQADDADLAARIDVHRTRRSGQGWRTVEAPRDLARALAQIEVEEVALVDCVTYWLSNQIRSDTDIEEEAALLEDVLDQLPAPVVLVTNDVTGGVAPDGDPGRQFQQALGRLNQQLAAQADLVVQVTAGLPLVLKGGAPLPDMETPTPW</sequence>
<comment type="caution">
    <text evidence="15">The sequence shown here is derived from an EMBL/GenBank/DDBJ whole genome shotgun (WGS) entry which is preliminary data.</text>
</comment>
<dbReference type="GO" id="GO:0016301">
    <property type="term" value="F:kinase activity"/>
    <property type="evidence" value="ECO:0007669"/>
    <property type="project" value="UniProtKB-KW"/>
</dbReference>
<dbReference type="PIRSF" id="PIRSF006135">
    <property type="entry name" value="CobU"/>
    <property type="match status" value="1"/>
</dbReference>
<comment type="catalytic activity">
    <reaction evidence="2 14">
        <text>adenosylcob(III)inamide phosphate + GTP + H(+) = adenosylcob(III)inamide-GDP + diphosphate</text>
        <dbReference type="Rhea" id="RHEA:22712"/>
        <dbReference type="ChEBI" id="CHEBI:15378"/>
        <dbReference type="ChEBI" id="CHEBI:33019"/>
        <dbReference type="ChEBI" id="CHEBI:37565"/>
        <dbReference type="ChEBI" id="CHEBI:58502"/>
        <dbReference type="ChEBI" id="CHEBI:60487"/>
        <dbReference type="EC" id="2.7.7.62"/>
    </reaction>
</comment>
<gene>
    <name evidence="15" type="primary">cobU_1</name>
    <name evidence="15" type="ORF">GCM10023209_01330</name>
</gene>
<evidence type="ECO:0000256" key="4">
    <source>
        <dbReference type="ARBA" id="ARBA00003889"/>
    </source>
</evidence>
<evidence type="ECO:0000313" key="16">
    <source>
        <dbReference type="Proteomes" id="UP001499910"/>
    </source>
</evidence>
<evidence type="ECO:0000256" key="1">
    <source>
        <dbReference type="ARBA" id="ARBA00000312"/>
    </source>
</evidence>
<keyword evidence="9 14" id="KW-0808">Transferase</keyword>
<dbReference type="Pfam" id="PF02283">
    <property type="entry name" value="CobU"/>
    <property type="match status" value="1"/>
</dbReference>
<reference evidence="16" key="1">
    <citation type="journal article" date="2019" name="Int. J. Syst. Evol. Microbiol.">
        <title>The Global Catalogue of Microorganisms (GCM) 10K type strain sequencing project: providing services to taxonomists for standard genome sequencing and annotation.</title>
        <authorList>
            <consortium name="The Broad Institute Genomics Platform"/>
            <consortium name="The Broad Institute Genome Sequencing Center for Infectious Disease"/>
            <person name="Wu L."/>
            <person name="Ma J."/>
        </authorList>
    </citation>
    <scope>NUCLEOTIDE SEQUENCE [LARGE SCALE GENOMIC DNA]</scope>
    <source>
        <strain evidence="16">JCM 18015</strain>
    </source>
</reference>
<comment type="pathway">
    <text evidence="5 14">Cofactor biosynthesis; adenosylcobalamin biosynthesis; adenosylcobalamin from cob(II)yrinate a,c-diamide: step 6/7.</text>
</comment>
<dbReference type="Proteomes" id="UP001499910">
    <property type="component" value="Unassembled WGS sequence"/>
</dbReference>